<protein>
    <submittedName>
        <fullName evidence="1">IS1634 family transposase</fullName>
    </submittedName>
</protein>
<keyword evidence="2" id="KW-1185">Reference proteome</keyword>
<sequence>MMVCRNPELARRRAHKREDLLLATERDLATIRDRVQRARAPLQGKAEIGLKVGEVLHRHKMAKHFDLTIGDASFSFR</sequence>
<dbReference type="AlphaFoldDB" id="A0A364NTK2"/>
<dbReference type="Proteomes" id="UP000251075">
    <property type="component" value="Unassembled WGS sequence"/>
</dbReference>
<feature type="non-terminal residue" evidence="1">
    <location>
        <position position="77"/>
    </location>
</feature>
<evidence type="ECO:0000313" key="2">
    <source>
        <dbReference type="Proteomes" id="UP000251075"/>
    </source>
</evidence>
<accession>A0A364NTK2</accession>
<proteinExistence type="predicted"/>
<organism evidence="1 2">
    <name type="scientific">Paramagnetospirillum kuznetsovii</name>
    <dbReference type="NCBI Taxonomy" id="2053833"/>
    <lineage>
        <taxon>Bacteria</taxon>
        <taxon>Pseudomonadati</taxon>
        <taxon>Pseudomonadota</taxon>
        <taxon>Alphaproteobacteria</taxon>
        <taxon>Rhodospirillales</taxon>
        <taxon>Magnetospirillaceae</taxon>
        <taxon>Paramagnetospirillum</taxon>
    </lineage>
</organism>
<reference evidence="1 2" key="1">
    <citation type="submission" date="2017-11" db="EMBL/GenBank/DDBJ databases">
        <title>Draft genome sequence of magnetotactic bacterium Magnetospirillum kuznetsovii LBB-42.</title>
        <authorList>
            <person name="Grouzdev D.S."/>
            <person name="Rysina M.S."/>
            <person name="Baslerov R.V."/>
            <person name="Koziaeva V."/>
        </authorList>
    </citation>
    <scope>NUCLEOTIDE SEQUENCE [LARGE SCALE GENOMIC DNA]</scope>
    <source>
        <strain evidence="1 2">LBB-42</strain>
    </source>
</reference>
<dbReference type="EMBL" id="PGTO01000029">
    <property type="protein sequence ID" value="RAU20245.1"/>
    <property type="molecule type" value="Genomic_DNA"/>
</dbReference>
<evidence type="ECO:0000313" key="1">
    <source>
        <dbReference type="EMBL" id="RAU20245.1"/>
    </source>
</evidence>
<name>A0A364NTK2_9PROT</name>
<comment type="caution">
    <text evidence="1">The sequence shown here is derived from an EMBL/GenBank/DDBJ whole genome shotgun (WGS) entry which is preliminary data.</text>
</comment>
<gene>
    <name evidence="1" type="ORF">CU669_19585</name>
</gene>